<sequence>MNRVSGFVCLGSSERTCPALISGACMRGKEQFRVQVAACSFCSVWSQGGVAICGMWSWREARDATVPALVHSPPPTQGRCLKVPLRNRHNPGSPTPEQWVLSAAPFRCMARHHGNHPIIESQSGPASDTLLPGSPPPPPRRMVCVAVAAVVKRRHLFVSKG</sequence>
<organism evidence="2 3">
    <name type="scientific">Myotis myotis</name>
    <name type="common">Greater mouse-eared bat</name>
    <name type="synonym">Vespertilio myotis</name>
    <dbReference type="NCBI Taxonomy" id="51298"/>
    <lineage>
        <taxon>Eukaryota</taxon>
        <taxon>Metazoa</taxon>
        <taxon>Chordata</taxon>
        <taxon>Craniata</taxon>
        <taxon>Vertebrata</taxon>
        <taxon>Euteleostomi</taxon>
        <taxon>Mammalia</taxon>
        <taxon>Eutheria</taxon>
        <taxon>Laurasiatheria</taxon>
        <taxon>Chiroptera</taxon>
        <taxon>Yangochiroptera</taxon>
        <taxon>Vespertilionidae</taxon>
        <taxon>Myotis</taxon>
    </lineage>
</organism>
<evidence type="ECO:0000313" key="2">
    <source>
        <dbReference type="EMBL" id="KAF6369017.1"/>
    </source>
</evidence>
<accession>A0A7J7Z423</accession>
<evidence type="ECO:0000256" key="1">
    <source>
        <dbReference type="SAM" id="MobiDB-lite"/>
    </source>
</evidence>
<dbReference type="EMBL" id="JABWUV010000003">
    <property type="protein sequence ID" value="KAF6369017.1"/>
    <property type="molecule type" value="Genomic_DNA"/>
</dbReference>
<dbReference type="Proteomes" id="UP000527355">
    <property type="component" value="Unassembled WGS sequence"/>
</dbReference>
<keyword evidence="3" id="KW-1185">Reference proteome</keyword>
<evidence type="ECO:0000313" key="3">
    <source>
        <dbReference type="Proteomes" id="UP000527355"/>
    </source>
</evidence>
<dbReference type="AlphaFoldDB" id="A0A7J7Z423"/>
<comment type="caution">
    <text evidence="2">The sequence shown here is derived from an EMBL/GenBank/DDBJ whole genome shotgun (WGS) entry which is preliminary data.</text>
</comment>
<name>A0A7J7Z423_MYOMY</name>
<reference evidence="2 3" key="1">
    <citation type="journal article" date="2020" name="Nature">
        <title>Six reference-quality genomes reveal evolution of bat adaptations.</title>
        <authorList>
            <person name="Jebb D."/>
            <person name="Huang Z."/>
            <person name="Pippel M."/>
            <person name="Hughes G.M."/>
            <person name="Lavrichenko K."/>
            <person name="Devanna P."/>
            <person name="Winkler S."/>
            <person name="Jermiin L.S."/>
            <person name="Skirmuntt E.C."/>
            <person name="Katzourakis A."/>
            <person name="Burkitt-Gray L."/>
            <person name="Ray D.A."/>
            <person name="Sullivan K.A.M."/>
            <person name="Roscito J.G."/>
            <person name="Kirilenko B.M."/>
            <person name="Davalos L.M."/>
            <person name="Corthals A.P."/>
            <person name="Power M.L."/>
            <person name="Jones G."/>
            <person name="Ransome R.D."/>
            <person name="Dechmann D.K.N."/>
            <person name="Locatelli A.G."/>
            <person name="Puechmaille S.J."/>
            <person name="Fedrigo O."/>
            <person name="Jarvis E.D."/>
            <person name="Hiller M."/>
            <person name="Vernes S.C."/>
            <person name="Myers E.W."/>
            <person name="Teeling E.C."/>
        </authorList>
    </citation>
    <scope>NUCLEOTIDE SEQUENCE [LARGE SCALE GENOMIC DNA]</scope>
    <source>
        <strain evidence="2">MMyoMyo1</strain>
        <tissue evidence="2">Flight muscle</tissue>
    </source>
</reference>
<protein>
    <submittedName>
        <fullName evidence="2">Uncharacterized protein</fullName>
    </submittedName>
</protein>
<proteinExistence type="predicted"/>
<gene>
    <name evidence="2" type="ORF">mMyoMyo1_010423</name>
</gene>
<feature type="region of interest" description="Disordered" evidence="1">
    <location>
        <begin position="117"/>
        <end position="137"/>
    </location>
</feature>